<organism evidence="2 3">
    <name type="scientific">Streptomyces marincola</name>
    <dbReference type="NCBI Taxonomy" id="2878388"/>
    <lineage>
        <taxon>Bacteria</taxon>
        <taxon>Bacillati</taxon>
        <taxon>Actinomycetota</taxon>
        <taxon>Actinomycetes</taxon>
        <taxon>Kitasatosporales</taxon>
        <taxon>Streptomycetaceae</taxon>
        <taxon>Streptomyces</taxon>
    </lineage>
</organism>
<protein>
    <submittedName>
        <fullName evidence="2">Uncharacterized protein</fullName>
    </submittedName>
</protein>
<sequence length="699" mass="72871">MTATVDAATAGPWRPGRRAGARSAPLPWLPLFPAVPEYGTLCRHLADGGFRHVVEALLPPRAAEAAYRPAASAEPDGAEPGFRVLDGLWLPPERGHDLRRADAAECLRAAARWEASGDARAGAARHVLDRLARAADEDPMALRRLTLYQLSCLLTDEGPPTGAAALALGVDRAEAELLADAVAAGFPPPGPAREAAEELADAHRAHHLRRARRLIGAIPAASADPGLARLRSGIDTAFRDVARELADAARHTAAGRHRAAATACLRAARTVADDEAARAALLAAAVASGDSGTTAPVAAVVEAQGGVRLSWSAPGRAARFLVLRWAEGDGPETAVEVPVPAPAEGAIPAPRAGTHVVRDPEPPTGRVLRYAVVPWDGRRVAGIARATAALRVTPEVTGARAVAVPDGLRLRWQPHPAATAVRAVRLDAPGGDTGPSVDCGPDGLTDRPLPAGSHTYLVTSAYPGEDGEPVWSPGQRVTGTAEDWPAPVPGDVALTTAGDGRVSLGCRLPARGEARLAVWRGRAPEPGEDISRALPGLSFLHGEGNGRAATVLPPRRAALRVTAVSVLGERAVAGPSALIETLGEVADLTASRRGPDLAEVAFAWPEPAVLVLLRWESGGRREERRVPRSLHGAGPLLIPVDRAEWTVTAVPVARPDATFATSAPTGARLPALPLPRLALHYARRAVDRTAALAARRSRD</sequence>
<name>A0A1W7D1R8_9ACTN</name>
<evidence type="ECO:0000313" key="3">
    <source>
        <dbReference type="Proteomes" id="UP000194218"/>
    </source>
</evidence>
<gene>
    <name evidence="2" type="ORF">CAG99_20240</name>
</gene>
<proteinExistence type="predicted"/>
<reference evidence="2 3" key="1">
    <citation type="submission" date="2017-05" db="EMBL/GenBank/DDBJ databases">
        <title>Complete genome sequence of Streptomyces sp. SCSIO 03032 revealed the diverse biosynthetic pathways for its bioactive secondary metabolites.</title>
        <authorList>
            <person name="Ma L."/>
            <person name="Zhu Y."/>
            <person name="Zhang W."/>
            <person name="Zhang G."/>
            <person name="Tian X."/>
            <person name="Zhang S."/>
            <person name="Zhang C."/>
        </authorList>
    </citation>
    <scope>NUCLEOTIDE SEQUENCE [LARGE SCALE GENOMIC DNA]</scope>
    <source>
        <strain evidence="2 3">SCSIO 03032</strain>
    </source>
</reference>
<evidence type="ECO:0000313" key="2">
    <source>
        <dbReference type="EMBL" id="ARQ70859.1"/>
    </source>
</evidence>
<keyword evidence="3" id="KW-1185">Reference proteome</keyword>
<dbReference type="RefSeq" id="WP_086160697.1">
    <property type="nucleotide sequence ID" value="NZ_CP021121.1"/>
</dbReference>
<dbReference type="EMBL" id="CP021121">
    <property type="protein sequence ID" value="ARQ70859.1"/>
    <property type="molecule type" value="Genomic_DNA"/>
</dbReference>
<dbReference type="AlphaFoldDB" id="A0A1W7D1R8"/>
<feature type="region of interest" description="Disordered" evidence="1">
    <location>
        <begin position="1"/>
        <end position="20"/>
    </location>
</feature>
<dbReference type="KEGG" id="smao:CAG99_20240"/>
<dbReference type="Proteomes" id="UP000194218">
    <property type="component" value="Chromosome"/>
</dbReference>
<evidence type="ECO:0000256" key="1">
    <source>
        <dbReference type="SAM" id="MobiDB-lite"/>
    </source>
</evidence>
<dbReference type="OrthoDB" id="4332701at2"/>
<accession>A0A1W7D1R8</accession>